<feature type="domain" description="Leucine-binding protein" evidence="4">
    <location>
        <begin position="51"/>
        <end position="388"/>
    </location>
</feature>
<feature type="signal peptide" evidence="3">
    <location>
        <begin position="1"/>
        <end position="27"/>
    </location>
</feature>
<dbReference type="PANTHER" id="PTHR30483">
    <property type="entry name" value="LEUCINE-SPECIFIC-BINDING PROTEIN"/>
    <property type="match status" value="1"/>
</dbReference>
<dbReference type="Proteomes" id="UP000250462">
    <property type="component" value="Unassembled WGS sequence"/>
</dbReference>
<dbReference type="Pfam" id="PF13458">
    <property type="entry name" value="Peripla_BP_6"/>
    <property type="match status" value="1"/>
</dbReference>
<dbReference type="InterPro" id="IPR028081">
    <property type="entry name" value="Leu-bd"/>
</dbReference>
<evidence type="ECO:0000256" key="1">
    <source>
        <dbReference type="ARBA" id="ARBA00010062"/>
    </source>
</evidence>
<dbReference type="OrthoDB" id="3759485at2"/>
<dbReference type="CDD" id="cd06332">
    <property type="entry name" value="PBP1_aromatic_compounds-like"/>
    <property type="match status" value="1"/>
</dbReference>
<dbReference type="AlphaFoldDB" id="A0A329QYT3"/>
<keyword evidence="2 3" id="KW-0732">Signal</keyword>
<accession>A0A329QYT3</accession>
<sequence length="433" mass="45930">MRSRITRLPRRSFVAIGITASAAIYLAACTPPGQEEGDDTSAESDGGADTFRVGLVGSLTGFASATGEDMQQGWDLYWERNDGPAGLTVESIFEDAASDPDTALTKATRLVEEEDVDVIVGPVLASSALAVADYATETGVANLSQTSADDITQRESSPLVLRTGALAGSQTTFAAGQWAIDNGYETAATICPDYAFGWDGCGGFVSAFEADGGEVIEQLWYPNSAPDLSNYVAQLASADADVIFSGTTGGSDAGNFIREASNLGLLGSTPIVTGAPTTSSGPLNDVGDISIGLKSAAYYAPDSEAGGNPEFREAYEEEYGEIASIYASGAYLTAQLVDAALEEAGEKVEGEELIETIKEADVPDAVWGDVSFDEYNGIVVPVYIRTVQQRDDGELWNVVEERFDDVSQFWTFDPDEWLESPAFSQDYQSFTDQ</sequence>
<evidence type="ECO:0000313" key="5">
    <source>
        <dbReference type="EMBL" id="RAW17421.1"/>
    </source>
</evidence>
<reference evidence="5 6" key="1">
    <citation type="submission" date="2018-06" db="EMBL/GenBank/DDBJ databases">
        <title>Phytoactinopolyspora halophila sp. nov., a novel halophilic actinomycete isolated from a saline soil in China.</title>
        <authorList>
            <person name="Tang S.-K."/>
        </authorList>
    </citation>
    <scope>NUCLEOTIDE SEQUENCE [LARGE SCALE GENOMIC DNA]</scope>
    <source>
        <strain evidence="5 6">YIM 96934</strain>
    </source>
</reference>
<comment type="caution">
    <text evidence="5">The sequence shown here is derived from an EMBL/GenBank/DDBJ whole genome shotgun (WGS) entry which is preliminary data.</text>
</comment>
<dbReference type="SUPFAM" id="SSF53822">
    <property type="entry name" value="Periplasmic binding protein-like I"/>
    <property type="match status" value="1"/>
</dbReference>
<feature type="chain" id="PRO_5038924398" description="Leucine-binding protein domain-containing protein" evidence="3">
    <location>
        <begin position="28"/>
        <end position="433"/>
    </location>
</feature>
<dbReference type="Gene3D" id="3.40.50.2300">
    <property type="match status" value="2"/>
</dbReference>
<name>A0A329QYT3_9ACTN</name>
<evidence type="ECO:0000256" key="2">
    <source>
        <dbReference type="ARBA" id="ARBA00022729"/>
    </source>
</evidence>
<proteinExistence type="inferred from homology"/>
<dbReference type="RefSeq" id="WP_112257240.1">
    <property type="nucleotide sequence ID" value="NZ_QMIG01000003.1"/>
</dbReference>
<comment type="similarity">
    <text evidence="1">Belongs to the leucine-binding protein family.</text>
</comment>
<evidence type="ECO:0000313" key="6">
    <source>
        <dbReference type="Proteomes" id="UP000250462"/>
    </source>
</evidence>
<dbReference type="EMBL" id="QMIG01000003">
    <property type="protein sequence ID" value="RAW17421.1"/>
    <property type="molecule type" value="Genomic_DNA"/>
</dbReference>
<dbReference type="InterPro" id="IPR051010">
    <property type="entry name" value="BCAA_transport"/>
</dbReference>
<evidence type="ECO:0000259" key="4">
    <source>
        <dbReference type="Pfam" id="PF13458"/>
    </source>
</evidence>
<gene>
    <name evidence="5" type="ORF">DPM12_05210</name>
</gene>
<protein>
    <recommendedName>
        <fullName evidence="4">Leucine-binding protein domain-containing protein</fullName>
    </recommendedName>
</protein>
<dbReference type="PANTHER" id="PTHR30483:SF6">
    <property type="entry name" value="PERIPLASMIC BINDING PROTEIN OF ABC TRANSPORTER FOR NATURAL AMINO ACIDS"/>
    <property type="match status" value="1"/>
</dbReference>
<organism evidence="5 6">
    <name type="scientific">Phytoactinopolyspora halophila</name>
    <dbReference type="NCBI Taxonomy" id="1981511"/>
    <lineage>
        <taxon>Bacteria</taxon>
        <taxon>Bacillati</taxon>
        <taxon>Actinomycetota</taxon>
        <taxon>Actinomycetes</taxon>
        <taxon>Jiangellales</taxon>
        <taxon>Jiangellaceae</taxon>
        <taxon>Phytoactinopolyspora</taxon>
    </lineage>
</organism>
<keyword evidence="6" id="KW-1185">Reference proteome</keyword>
<evidence type="ECO:0000256" key="3">
    <source>
        <dbReference type="SAM" id="SignalP"/>
    </source>
</evidence>
<dbReference type="InterPro" id="IPR028082">
    <property type="entry name" value="Peripla_BP_I"/>
</dbReference>